<evidence type="ECO:0000313" key="4">
    <source>
        <dbReference type="Proteomes" id="UP000287166"/>
    </source>
</evidence>
<evidence type="ECO:0000313" key="3">
    <source>
        <dbReference type="EMBL" id="GBE80477.1"/>
    </source>
</evidence>
<dbReference type="InterPro" id="IPR000614">
    <property type="entry name" value="FRMsr_CS"/>
</dbReference>
<dbReference type="RefSeq" id="XP_027611390.1">
    <property type="nucleotide sequence ID" value="XM_027755589.1"/>
</dbReference>
<comment type="caution">
    <text evidence="3">The sequence shown here is derived from an EMBL/GenBank/DDBJ whole genome shotgun (WGS) entry which is preliminary data.</text>
</comment>
<dbReference type="InParanoid" id="A0A401GE84"/>
<dbReference type="PANTHER" id="PTHR21021">
    <property type="entry name" value="GAF/PUTATIVE CYTOSKELETAL PROTEIN"/>
    <property type="match status" value="1"/>
</dbReference>
<dbReference type="InterPro" id="IPR051330">
    <property type="entry name" value="Phosphatase_reg/MetRdx"/>
</dbReference>
<dbReference type="PROSITE" id="PS01320">
    <property type="entry name" value="UPF0067"/>
    <property type="match status" value="1"/>
</dbReference>
<dbReference type="Proteomes" id="UP000287166">
    <property type="component" value="Unassembled WGS sequence"/>
</dbReference>
<dbReference type="PANTHER" id="PTHR21021:SF15">
    <property type="entry name" value="FREE METHIONINE-R-SULFOXIDE REDUCTASE"/>
    <property type="match status" value="1"/>
</dbReference>
<gene>
    <name evidence="3" type="ORF">SCP_0301920</name>
</gene>
<evidence type="ECO:0000259" key="2">
    <source>
        <dbReference type="Pfam" id="PF01590"/>
    </source>
</evidence>
<organism evidence="3 4">
    <name type="scientific">Sparassis crispa</name>
    <dbReference type="NCBI Taxonomy" id="139825"/>
    <lineage>
        <taxon>Eukaryota</taxon>
        <taxon>Fungi</taxon>
        <taxon>Dikarya</taxon>
        <taxon>Basidiomycota</taxon>
        <taxon>Agaricomycotina</taxon>
        <taxon>Agaricomycetes</taxon>
        <taxon>Polyporales</taxon>
        <taxon>Sparassidaceae</taxon>
        <taxon>Sparassis</taxon>
    </lineage>
</organism>
<accession>A0A401GE84</accession>
<name>A0A401GE84_9APHY</name>
<dbReference type="Pfam" id="PF01590">
    <property type="entry name" value="GAF"/>
    <property type="match status" value="1"/>
</dbReference>
<evidence type="ECO:0000256" key="1">
    <source>
        <dbReference type="ARBA" id="ARBA00038454"/>
    </source>
</evidence>
<dbReference type="AlphaFoldDB" id="A0A401GE84"/>
<dbReference type="InterPro" id="IPR029016">
    <property type="entry name" value="GAF-like_dom_sf"/>
</dbReference>
<comment type="similarity">
    <text evidence="1">Belongs to the free Met sulfoxide reductase family.</text>
</comment>
<dbReference type="GeneID" id="38777394"/>
<dbReference type="EMBL" id="BFAD01000003">
    <property type="protein sequence ID" value="GBE80477.1"/>
    <property type="molecule type" value="Genomic_DNA"/>
</dbReference>
<dbReference type="GO" id="GO:0005829">
    <property type="term" value="C:cytosol"/>
    <property type="evidence" value="ECO:0007669"/>
    <property type="project" value="TreeGrafter"/>
</dbReference>
<reference evidence="3 4" key="1">
    <citation type="journal article" date="2018" name="Sci. Rep.">
        <title>Genome sequence of the cauliflower mushroom Sparassis crispa (Hanabiratake) and its association with beneficial usage.</title>
        <authorList>
            <person name="Kiyama R."/>
            <person name="Furutani Y."/>
            <person name="Kawaguchi K."/>
            <person name="Nakanishi T."/>
        </authorList>
    </citation>
    <scope>NUCLEOTIDE SEQUENCE [LARGE SCALE GENOMIC DNA]</scope>
</reference>
<sequence length="204" mass="22394">MPHADSAFVPSGINKSEFWEHVHGQLAALLEGQRNWVTNLANASSLIYSSLLSFHPHFGDENRAVNWCGFYIDSSLFPSPRISQVNTELDETIRTGQLLLGPFCGKPACQLINVAEGKARGVCADAYLQRRTLLVPDVDNYPGHIACDGDTRSEIVCPLILRNRGEETPLGVLDLDCLALGGFNEEDRVGLQSIADLVVRACDW</sequence>
<dbReference type="SUPFAM" id="SSF55781">
    <property type="entry name" value="GAF domain-like"/>
    <property type="match status" value="1"/>
</dbReference>
<feature type="domain" description="GAF" evidence="2">
    <location>
        <begin position="118"/>
        <end position="200"/>
    </location>
</feature>
<dbReference type="STRING" id="139825.A0A401GE84"/>
<dbReference type="Gene3D" id="3.30.450.40">
    <property type="match status" value="1"/>
</dbReference>
<keyword evidence="4" id="KW-1185">Reference proteome</keyword>
<dbReference type="OrthoDB" id="15735at2759"/>
<dbReference type="InterPro" id="IPR003018">
    <property type="entry name" value="GAF"/>
</dbReference>
<protein>
    <submittedName>
        <fullName evidence="3">Free methionine-R-sulfoxide reductase</fullName>
    </submittedName>
</protein>
<dbReference type="GO" id="GO:0033745">
    <property type="term" value="F:L-methionine-(R)-S-oxide reductase activity"/>
    <property type="evidence" value="ECO:0007669"/>
    <property type="project" value="TreeGrafter"/>
</dbReference>
<proteinExistence type="inferred from homology"/>